<dbReference type="PANTHER" id="PTHR15108">
    <property type="entry name" value="N-ACYLGLUCOSAMINE-2-EPIMERASE"/>
    <property type="match status" value="1"/>
</dbReference>
<evidence type="ECO:0000256" key="3">
    <source>
        <dbReference type="SAM" id="MobiDB-lite"/>
    </source>
</evidence>
<evidence type="ECO:0000256" key="1">
    <source>
        <dbReference type="ARBA" id="ARBA00008558"/>
    </source>
</evidence>
<dbReference type="InterPro" id="IPR010819">
    <property type="entry name" value="AGE/CE"/>
</dbReference>
<dbReference type="InterPro" id="IPR012341">
    <property type="entry name" value="6hp_glycosidase-like_sf"/>
</dbReference>
<feature type="region of interest" description="Disordered" evidence="3">
    <location>
        <begin position="1"/>
        <end position="21"/>
    </location>
</feature>
<dbReference type="RefSeq" id="WP_270676325.1">
    <property type="nucleotide sequence ID" value="NZ_JAQFWP010000006.1"/>
</dbReference>
<dbReference type="InterPro" id="IPR008928">
    <property type="entry name" value="6-hairpin_glycosidase_sf"/>
</dbReference>
<dbReference type="Proteomes" id="UP001165685">
    <property type="component" value="Unassembled WGS sequence"/>
</dbReference>
<keyword evidence="5" id="KW-1185">Reference proteome</keyword>
<sequence length="422" mass="45455">MDPTPEHTSPAPPTAPAFPGVDPAWLAAEERRVVGFARAAALPEGGFGWLDEAGRPVPGGTAHTWITCRMTHVFSLAHLRGDRGAAALADHGVAALRGRLRDAGHGGWFASSDPGAGAKGAYEHAFVVLAASSAAQAGRPGAEELLAEVLGVVEERFFDTAEGLCVEGWDRAWRECEAYRGANSNMHMVEAFLAAADATGGQVWRERALGIADRLIRGETAANGWRLPEHFTPDWTQDLDYNREAPADPFRPYGTTVGHWLEWARLLVNLETALGPEAPAWLLEDARHLFGLSCGHGWAVDGSDGFVYTLDWQDRPVVRERMHWVAAEATAAAAVLWARTGEEGYAERYGRWWGFIREHHLDGVHGGWHHELAPDGSPSSTVWRGKPDAYHAYQAVLIPRLPLSGSVAGAVAANAGADPADG</sequence>
<comment type="caution">
    <text evidence="4">The sequence shown here is derived from an EMBL/GenBank/DDBJ whole genome shotgun (WGS) entry which is preliminary data.</text>
</comment>
<dbReference type="EMBL" id="JAQFWP010000006">
    <property type="protein sequence ID" value="MDA2803836.1"/>
    <property type="molecule type" value="Genomic_DNA"/>
</dbReference>
<organism evidence="4 5">
    <name type="scientific">Nocardiopsis suaedae</name>
    <dbReference type="NCBI Taxonomy" id="3018444"/>
    <lineage>
        <taxon>Bacteria</taxon>
        <taxon>Bacillati</taxon>
        <taxon>Actinomycetota</taxon>
        <taxon>Actinomycetes</taxon>
        <taxon>Streptosporangiales</taxon>
        <taxon>Nocardiopsidaceae</taxon>
        <taxon>Nocardiopsis</taxon>
    </lineage>
</organism>
<accession>A0ABT4TGX6</accession>
<dbReference type="Pfam" id="PF07221">
    <property type="entry name" value="GlcNAc_2-epim"/>
    <property type="match status" value="1"/>
</dbReference>
<name>A0ABT4TGX6_9ACTN</name>
<dbReference type="Gene3D" id="1.50.10.10">
    <property type="match status" value="1"/>
</dbReference>
<gene>
    <name evidence="4" type="ORF">O4U47_04880</name>
</gene>
<dbReference type="SUPFAM" id="SSF48208">
    <property type="entry name" value="Six-hairpin glycosidases"/>
    <property type="match status" value="1"/>
</dbReference>
<protein>
    <submittedName>
        <fullName evidence="4">AGE family epimerase/isomerase</fullName>
    </submittedName>
</protein>
<evidence type="ECO:0000313" key="5">
    <source>
        <dbReference type="Proteomes" id="UP001165685"/>
    </source>
</evidence>
<evidence type="ECO:0000313" key="4">
    <source>
        <dbReference type="EMBL" id="MDA2803836.1"/>
    </source>
</evidence>
<evidence type="ECO:0000256" key="2">
    <source>
        <dbReference type="ARBA" id="ARBA00023235"/>
    </source>
</evidence>
<reference evidence="4" key="1">
    <citation type="submission" date="2023-01" db="EMBL/GenBank/DDBJ databases">
        <title>Draft genome sequence of Nocardiopsis sp. LSu2-4 isolated from halophytes.</title>
        <authorList>
            <person name="Duangmal K."/>
            <person name="Chantavorakit T."/>
        </authorList>
    </citation>
    <scope>NUCLEOTIDE SEQUENCE</scope>
    <source>
        <strain evidence="4">LSu2-4</strain>
    </source>
</reference>
<proteinExistence type="inferred from homology"/>
<keyword evidence="2" id="KW-0413">Isomerase</keyword>
<comment type="similarity">
    <text evidence="1">Belongs to the N-acylglucosamine 2-epimerase family.</text>
</comment>